<gene>
    <name evidence="8" type="primary">jag</name>
    <name evidence="8" type="ORF">WMO24_08680</name>
</gene>
<dbReference type="Pfam" id="PF13083">
    <property type="entry name" value="KH_KhpA-B"/>
    <property type="match status" value="1"/>
</dbReference>
<name>A0ABV1GFC2_9FIRM</name>
<dbReference type="Proteomes" id="UP001477672">
    <property type="component" value="Unassembled WGS sequence"/>
</dbReference>
<keyword evidence="5" id="KW-0961">Cell wall biogenesis/degradation</keyword>
<dbReference type="InterPro" id="IPR034079">
    <property type="entry name" value="R3H_KhpB"/>
</dbReference>
<evidence type="ECO:0000256" key="2">
    <source>
        <dbReference type="ARBA" id="ARBA00022884"/>
    </source>
</evidence>
<dbReference type="Gene3D" id="3.30.1370.50">
    <property type="entry name" value="R3H-like domain"/>
    <property type="match status" value="1"/>
</dbReference>
<evidence type="ECO:0000256" key="3">
    <source>
        <dbReference type="ARBA" id="ARBA00022960"/>
    </source>
</evidence>
<proteinExistence type="inferred from homology"/>
<keyword evidence="1" id="KW-0963">Cytoplasm</keyword>
<feature type="compositionally biased region" description="Basic and acidic residues" evidence="6">
    <location>
        <begin position="70"/>
        <end position="80"/>
    </location>
</feature>
<feature type="non-terminal residue" evidence="8">
    <location>
        <position position="290"/>
    </location>
</feature>
<dbReference type="InterPro" id="IPR001374">
    <property type="entry name" value="R3H_dom"/>
</dbReference>
<dbReference type="InterPro" id="IPR038247">
    <property type="entry name" value="Jag_N_dom_sf"/>
</dbReference>
<dbReference type="SUPFAM" id="SSF82708">
    <property type="entry name" value="R3H domain"/>
    <property type="match status" value="1"/>
</dbReference>
<evidence type="ECO:0000256" key="4">
    <source>
        <dbReference type="ARBA" id="ARBA00023186"/>
    </source>
</evidence>
<evidence type="ECO:0000313" key="9">
    <source>
        <dbReference type="Proteomes" id="UP001477672"/>
    </source>
</evidence>
<feature type="region of interest" description="Disordered" evidence="6">
    <location>
        <begin position="53"/>
        <end position="112"/>
    </location>
</feature>
<dbReference type="HAMAP" id="MF_00867">
    <property type="entry name" value="KhpB"/>
    <property type="match status" value="1"/>
</dbReference>
<dbReference type="EMBL" id="JBBMFA010000091">
    <property type="protein sequence ID" value="MEQ2520504.1"/>
    <property type="molecule type" value="Genomic_DNA"/>
</dbReference>
<dbReference type="CDD" id="cd02414">
    <property type="entry name" value="KH-II_Jag"/>
    <property type="match status" value="1"/>
</dbReference>
<dbReference type="Gene3D" id="3.30.30.80">
    <property type="entry name" value="probable RNA-binding protein from clostridium symbiosum atcc 14940"/>
    <property type="match status" value="1"/>
</dbReference>
<dbReference type="RefSeq" id="WP_349216005.1">
    <property type="nucleotide sequence ID" value="NZ_JBBMFA010000091.1"/>
</dbReference>
<dbReference type="NCBIfam" id="NF041568">
    <property type="entry name" value="Jag_EloR"/>
    <property type="match status" value="1"/>
</dbReference>
<dbReference type="Pfam" id="PF14804">
    <property type="entry name" value="Jag_N"/>
    <property type="match status" value="1"/>
</dbReference>
<evidence type="ECO:0000259" key="7">
    <source>
        <dbReference type="PROSITE" id="PS51061"/>
    </source>
</evidence>
<dbReference type="SMART" id="SM00393">
    <property type="entry name" value="R3H"/>
    <property type="match status" value="1"/>
</dbReference>
<dbReference type="InterPro" id="IPR032782">
    <property type="entry name" value="KhpB_N"/>
</dbReference>
<evidence type="ECO:0000256" key="5">
    <source>
        <dbReference type="ARBA" id="ARBA00023316"/>
    </source>
</evidence>
<feature type="compositionally biased region" description="Basic and acidic residues" evidence="6">
    <location>
        <begin position="266"/>
        <end position="276"/>
    </location>
</feature>
<dbReference type="InterPro" id="IPR015946">
    <property type="entry name" value="KH_dom-like_a/b"/>
</dbReference>
<sequence length="290" mass="31275">MREVIMTGKTVEEATELALAELGVAAEDASVEVLELPHRRFFKTIPAKVRVSVEEPEAPEKTEAPAPAPKAEKPVQEKAKPAPKPAPAPVEEPAVQPAAEESEKPEETPVDLEANPKAKVAVEYLKEVAACMGATKITVEAVRQGETIILKVEGEDSGILIGHRGEVMESLSYLCSLAANRVEGDYAKIGLDVNHYRAKREANLEALAKRIAAKVARTGRSHTLEPMNPYERRIIHSAVSQVEGVKSESTGEGANRRVVIMSTDPAARKDSRDRREKRGGKGGRQGRGGG</sequence>
<dbReference type="PANTHER" id="PTHR35800">
    <property type="entry name" value="PROTEIN JAG"/>
    <property type="match status" value="1"/>
</dbReference>
<dbReference type="Gene3D" id="3.30.300.20">
    <property type="match status" value="1"/>
</dbReference>
<keyword evidence="3" id="KW-0133">Cell shape</keyword>
<dbReference type="PANTHER" id="PTHR35800:SF1">
    <property type="entry name" value="RNA-BINDING PROTEIN KHPB"/>
    <property type="match status" value="1"/>
</dbReference>
<keyword evidence="2" id="KW-0694">RNA-binding</keyword>
<comment type="caution">
    <text evidence="8">The sequence shown here is derived from an EMBL/GenBank/DDBJ whole genome shotgun (WGS) entry which is preliminary data.</text>
</comment>
<dbReference type="SMART" id="SM01245">
    <property type="entry name" value="Jag_N"/>
    <property type="match status" value="1"/>
</dbReference>
<evidence type="ECO:0000313" key="8">
    <source>
        <dbReference type="EMBL" id="MEQ2520504.1"/>
    </source>
</evidence>
<reference evidence="8 9" key="1">
    <citation type="submission" date="2024-03" db="EMBL/GenBank/DDBJ databases">
        <title>Human intestinal bacterial collection.</title>
        <authorList>
            <person name="Pauvert C."/>
            <person name="Hitch T.C.A."/>
            <person name="Clavel T."/>
        </authorList>
    </citation>
    <scope>NUCLEOTIDE SEQUENCE [LARGE SCALE GENOMIC DNA]</scope>
    <source>
        <strain evidence="8 9">CLA-JM-H11</strain>
    </source>
</reference>
<keyword evidence="4" id="KW-0143">Chaperone</keyword>
<dbReference type="InterPro" id="IPR038008">
    <property type="entry name" value="Jag_KH"/>
</dbReference>
<keyword evidence="9" id="KW-1185">Reference proteome</keyword>
<dbReference type="InterPro" id="IPR039247">
    <property type="entry name" value="KhpB"/>
</dbReference>
<dbReference type="PROSITE" id="PS51061">
    <property type="entry name" value="R3H"/>
    <property type="match status" value="1"/>
</dbReference>
<feature type="domain" description="R3H" evidence="7">
    <location>
        <begin position="198"/>
        <end position="264"/>
    </location>
</feature>
<evidence type="ECO:0000256" key="6">
    <source>
        <dbReference type="SAM" id="MobiDB-lite"/>
    </source>
</evidence>
<accession>A0ABV1GFC2</accession>
<organism evidence="8 9">
    <name type="scientific">Ruthenibacterium intestinale</name>
    <dbReference type="NCBI Taxonomy" id="3133163"/>
    <lineage>
        <taxon>Bacteria</taxon>
        <taxon>Bacillati</taxon>
        <taxon>Bacillota</taxon>
        <taxon>Clostridia</taxon>
        <taxon>Eubacteriales</taxon>
        <taxon>Oscillospiraceae</taxon>
        <taxon>Ruthenibacterium</taxon>
    </lineage>
</organism>
<feature type="region of interest" description="Disordered" evidence="6">
    <location>
        <begin position="241"/>
        <end position="290"/>
    </location>
</feature>
<protein>
    <submittedName>
        <fullName evidence="8">RNA-binding cell elongation regulator Jag/EloR</fullName>
    </submittedName>
</protein>
<dbReference type="Pfam" id="PF01424">
    <property type="entry name" value="R3H"/>
    <property type="match status" value="1"/>
</dbReference>
<dbReference type="InterPro" id="IPR036867">
    <property type="entry name" value="R3H_dom_sf"/>
</dbReference>
<dbReference type="CDD" id="cd02644">
    <property type="entry name" value="R3H_jag"/>
    <property type="match status" value="1"/>
</dbReference>
<evidence type="ECO:0000256" key="1">
    <source>
        <dbReference type="ARBA" id="ARBA00022490"/>
    </source>
</evidence>